<name>A0A936ZLE7_9BURK</name>
<comment type="caution">
    <text evidence="1">The sequence shown here is derived from an EMBL/GenBank/DDBJ whole genome shotgun (WGS) entry which is preliminary data.</text>
</comment>
<organism evidence="1 2">
    <name type="scientific">Ramlibacter aurantiacus</name>
    <dbReference type="NCBI Taxonomy" id="2801330"/>
    <lineage>
        <taxon>Bacteria</taxon>
        <taxon>Pseudomonadati</taxon>
        <taxon>Pseudomonadota</taxon>
        <taxon>Betaproteobacteria</taxon>
        <taxon>Burkholderiales</taxon>
        <taxon>Comamonadaceae</taxon>
        <taxon>Ramlibacter</taxon>
    </lineage>
</organism>
<dbReference type="Proteomes" id="UP000613011">
    <property type="component" value="Unassembled WGS sequence"/>
</dbReference>
<accession>A0A936ZLE7</accession>
<dbReference type="RefSeq" id="WP_201686581.1">
    <property type="nucleotide sequence ID" value="NZ_JAEQNA010000018.1"/>
</dbReference>
<evidence type="ECO:0000313" key="1">
    <source>
        <dbReference type="EMBL" id="MBL0423444.1"/>
    </source>
</evidence>
<dbReference type="EMBL" id="JAEQNA010000018">
    <property type="protein sequence ID" value="MBL0423444.1"/>
    <property type="molecule type" value="Genomic_DNA"/>
</dbReference>
<keyword evidence="2" id="KW-1185">Reference proteome</keyword>
<reference evidence="1" key="1">
    <citation type="submission" date="2021-01" db="EMBL/GenBank/DDBJ databases">
        <title>Ramlibacter sp. strain AW1 16S ribosomal RNA gene Genome sequencing and assembly.</title>
        <authorList>
            <person name="Kang M."/>
        </authorList>
    </citation>
    <scope>NUCLEOTIDE SEQUENCE</scope>
    <source>
        <strain evidence="1">AW1</strain>
    </source>
</reference>
<dbReference type="AlphaFoldDB" id="A0A936ZLE7"/>
<evidence type="ECO:0000313" key="2">
    <source>
        <dbReference type="Proteomes" id="UP000613011"/>
    </source>
</evidence>
<protein>
    <submittedName>
        <fullName evidence="1">Uncharacterized protein</fullName>
    </submittedName>
</protein>
<sequence length="65" mass="7520">MSPEHESLLMDAVRDLTCDTSSKEVFTELLLTALEDISGFEVMDEARTQQIVNYFWSKYRGKKTD</sequence>
<gene>
    <name evidence="1" type="ORF">JI739_24135</name>
</gene>
<proteinExistence type="predicted"/>